<dbReference type="Gene3D" id="3.40.50.300">
    <property type="entry name" value="P-loop containing nucleotide triphosphate hydrolases"/>
    <property type="match status" value="1"/>
</dbReference>
<comment type="similarity">
    <text evidence="1">Belongs to the dethiobiotin synthetase family.</text>
</comment>
<feature type="binding site" evidence="1">
    <location>
        <begin position="167"/>
        <end position="168"/>
    </location>
    <ligand>
        <name>ATP</name>
        <dbReference type="ChEBI" id="CHEBI:30616"/>
    </ligand>
</feature>
<dbReference type="CDD" id="cd03109">
    <property type="entry name" value="DTBS"/>
    <property type="match status" value="1"/>
</dbReference>
<name>A0A0F6Z6R3_9CORY</name>
<protein>
    <recommendedName>
        <fullName evidence="1">ATP-dependent dethiobiotin synthetase BioD</fullName>
        <ecNumber evidence="1">6.3.3.3</ecNumber>
    </recommendedName>
    <alternativeName>
        <fullName evidence="1">DTB synthetase</fullName>
        <shortName evidence="1">DTBS</shortName>
    </alternativeName>
    <alternativeName>
        <fullName evidence="1">Dethiobiotin synthase</fullName>
    </alternativeName>
</protein>
<dbReference type="InterPro" id="IPR004472">
    <property type="entry name" value="DTB_synth_BioD"/>
</dbReference>
<keyword evidence="1" id="KW-0436">Ligase</keyword>
<accession>A0A0F6Z6R3</accession>
<feature type="binding site" evidence="1">
    <location>
        <position position="107"/>
    </location>
    <ligand>
        <name>Mg(2+)</name>
        <dbReference type="ChEBI" id="CHEBI:18420"/>
    </ligand>
</feature>
<keyword evidence="1" id="KW-0067">ATP-binding</keyword>
<dbReference type="NCBIfam" id="TIGR00347">
    <property type="entry name" value="bioD"/>
    <property type="match status" value="1"/>
</dbReference>
<dbReference type="GO" id="GO:0005829">
    <property type="term" value="C:cytosol"/>
    <property type="evidence" value="ECO:0007669"/>
    <property type="project" value="TreeGrafter"/>
</dbReference>
<dbReference type="Pfam" id="PF13500">
    <property type="entry name" value="AAA_26"/>
    <property type="match status" value="1"/>
</dbReference>
<dbReference type="AlphaFoldDB" id="A0A0F6Z6R3"/>
<comment type="catalytic activity">
    <reaction evidence="1">
        <text>(7R,8S)-7,8-diammoniononanoate + CO2 + ATP = (4R,5S)-dethiobiotin + ADP + phosphate + 3 H(+)</text>
        <dbReference type="Rhea" id="RHEA:15805"/>
        <dbReference type="ChEBI" id="CHEBI:15378"/>
        <dbReference type="ChEBI" id="CHEBI:16526"/>
        <dbReference type="ChEBI" id="CHEBI:30616"/>
        <dbReference type="ChEBI" id="CHEBI:43474"/>
        <dbReference type="ChEBI" id="CHEBI:149469"/>
        <dbReference type="ChEBI" id="CHEBI:149473"/>
        <dbReference type="ChEBI" id="CHEBI:456216"/>
        <dbReference type="EC" id="6.3.3.3"/>
    </reaction>
</comment>
<dbReference type="Proteomes" id="UP000034037">
    <property type="component" value="Chromosome"/>
</dbReference>
<keyword evidence="1" id="KW-0963">Cytoplasm</keyword>
<dbReference type="GO" id="GO:0009102">
    <property type="term" value="P:biotin biosynthetic process"/>
    <property type="evidence" value="ECO:0007669"/>
    <property type="project" value="UniProtKB-UniRule"/>
</dbReference>
<reference evidence="2 3" key="1">
    <citation type="submission" date="2015-04" db="EMBL/GenBank/DDBJ databases">
        <title>Complete Genome Sequence of Brevibacterium flavum ATCC 15168.</title>
        <authorList>
            <person name="Ahn J."/>
            <person name="Park G."/>
            <person name="Jeon W."/>
            <person name="Jang Y."/>
            <person name="Jang M."/>
            <person name="Lee H."/>
            <person name="Lee H."/>
        </authorList>
    </citation>
    <scope>NUCLEOTIDE SEQUENCE [LARGE SCALE GENOMIC DNA]</scope>
    <source>
        <strain evidence="2 3">ATCC 15168</strain>
    </source>
</reference>
<dbReference type="RefSeq" id="WP_003863099.1">
    <property type="nucleotide sequence ID" value="NZ_CP011309.1"/>
</dbReference>
<dbReference type="InterPro" id="IPR027417">
    <property type="entry name" value="P-loop_NTPase"/>
</dbReference>
<dbReference type="PIRSF" id="PIRSF006755">
    <property type="entry name" value="DTB_synth"/>
    <property type="match status" value="1"/>
</dbReference>
<dbReference type="GO" id="GO:0000287">
    <property type="term" value="F:magnesium ion binding"/>
    <property type="evidence" value="ECO:0007669"/>
    <property type="project" value="UniProtKB-UniRule"/>
</dbReference>
<evidence type="ECO:0000313" key="2">
    <source>
        <dbReference type="EMBL" id="AKF28393.1"/>
    </source>
</evidence>
<dbReference type="HAMAP" id="MF_00336">
    <property type="entry name" value="BioD"/>
    <property type="match status" value="1"/>
</dbReference>
<sequence length="224" mass="23860">MPFLFVSGTGTGVGKTFSTAVLVRYLADQGHDVLPVKLVQTGELPGEGDIFTIERLTGIVGQEFTRFRDPLAPNLAAHREGVEPIQFDPLVSWLRGFDDPDRIIVVEGAGGLLVRLGEDFTLADVALAVDAPLVIVTSTGLGSLNAAELTVEAANRRGLTVLGVLGGSIPQNPDLATTLNLEEFERVTGVPFWGALPEGLSRVEGFVEKQSFPALDAFKKPPAR</sequence>
<dbReference type="EMBL" id="CP011309">
    <property type="protein sequence ID" value="AKF28393.1"/>
    <property type="molecule type" value="Genomic_DNA"/>
</dbReference>
<feature type="binding site" evidence="1">
    <location>
        <position position="41"/>
    </location>
    <ligand>
        <name>substrate</name>
    </ligand>
</feature>
<dbReference type="HOGENOM" id="CLU_072551_1_1_11"/>
<proteinExistence type="inferred from homology"/>
<feature type="binding site" evidence="1">
    <location>
        <position position="198"/>
    </location>
    <ligand>
        <name>ATP</name>
        <dbReference type="ChEBI" id="CHEBI:30616"/>
    </ligand>
</feature>
<dbReference type="EC" id="6.3.3.3" evidence="1"/>
<keyword evidence="3" id="KW-1185">Reference proteome</keyword>
<dbReference type="UniPathway" id="UPA00078">
    <property type="reaction ID" value="UER00161"/>
</dbReference>
<keyword evidence="1" id="KW-0093">Biotin biosynthesis</keyword>
<keyword evidence="1" id="KW-0479">Metal-binding</keyword>
<dbReference type="GO" id="GO:0005524">
    <property type="term" value="F:ATP binding"/>
    <property type="evidence" value="ECO:0007669"/>
    <property type="project" value="UniProtKB-UniRule"/>
</dbReference>
<feature type="binding site" evidence="1">
    <location>
        <position position="49"/>
    </location>
    <ligand>
        <name>Mg(2+)</name>
        <dbReference type="ChEBI" id="CHEBI:18420"/>
    </ligand>
</feature>
<dbReference type="PANTHER" id="PTHR43210:SF5">
    <property type="entry name" value="DETHIOBIOTIN SYNTHETASE"/>
    <property type="match status" value="1"/>
</dbReference>
<comment type="subcellular location">
    <subcellularLocation>
        <location evidence="1">Cytoplasm</location>
    </subcellularLocation>
</comment>
<dbReference type="PATRIC" id="fig|92706.3.peg.2741"/>
<comment type="caution">
    <text evidence="1">Lacks conserved residue(s) required for the propagation of feature annotation.</text>
</comment>
<feature type="active site" evidence="1">
    <location>
        <position position="37"/>
    </location>
</feature>
<evidence type="ECO:0000313" key="3">
    <source>
        <dbReference type="Proteomes" id="UP000034037"/>
    </source>
</evidence>
<keyword evidence="1" id="KW-0547">Nucleotide-binding</keyword>
<comment type="subunit">
    <text evidence="1">Homodimer.</text>
</comment>
<dbReference type="PANTHER" id="PTHR43210">
    <property type="entry name" value="DETHIOBIOTIN SYNTHETASE"/>
    <property type="match status" value="1"/>
</dbReference>
<organism evidence="2 3">
    <name type="scientific">[Brevibacterium] flavum</name>
    <dbReference type="NCBI Taxonomy" id="92706"/>
    <lineage>
        <taxon>Bacteria</taxon>
        <taxon>Bacillati</taxon>
        <taxon>Actinomycetota</taxon>
        <taxon>Actinomycetes</taxon>
        <taxon>Mycobacteriales</taxon>
        <taxon>Corynebacteriaceae</taxon>
        <taxon>Corynebacterium</taxon>
    </lineage>
</organism>
<comment type="cofactor">
    <cofactor evidence="1">
        <name>Mg(2+)</name>
        <dbReference type="ChEBI" id="CHEBI:18420"/>
    </cofactor>
</comment>
<feature type="binding site" evidence="1">
    <location>
        <begin position="12"/>
        <end position="17"/>
    </location>
    <ligand>
        <name>ATP</name>
        <dbReference type="ChEBI" id="CHEBI:30616"/>
    </ligand>
</feature>
<dbReference type="SUPFAM" id="SSF52540">
    <property type="entry name" value="P-loop containing nucleoside triphosphate hydrolases"/>
    <property type="match status" value="1"/>
</dbReference>
<keyword evidence="1" id="KW-0460">Magnesium</keyword>
<gene>
    <name evidence="1" type="primary">bioD</name>
    <name evidence="2" type="ORF">YH66_13105</name>
</gene>
<comment type="function">
    <text evidence="1">Catalyzes a mechanistically unusual reaction, the ATP-dependent insertion of CO2 between the N7 and N8 nitrogen atoms of 7,8-diaminopelargonic acid (DAPA, also called 7,8-diammoniononanoate) to form a ureido ring.</text>
</comment>
<feature type="binding site" evidence="1">
    <location>
        <position position="16"/>
    </location>
    <ligand>
        <name>Mg(2+)</name>
        <dbReference type="ChEBI" id="CHEBI:18420"/>
    </ligand>
</feature>
<feature type="binding site" evidence="1">
    <location>
        <begin position="107"/>
        <end position="110"/>
    </location>
    <ligand>
        <name>ATP</name>
        <dbReference type="ChEBI" id="CHEBI:30616"/>
    </ligand>
</feature>
<dbReference type="GO" id="GO:0004141">
    <property type="term" value="F:dethiobiotin synthase activity"/>
    <property type="evidence" value="ECO:0007669"/>
    <property type="project" value="UniProtKB-UniRule"/>
</dbReference>
<feature type="binding site" evidence="1">
    <location>
        <position position="49"/>
    </location>
    <ligand>
        <name>ATP</name>
        <dbReference type="ChEBI" id="CHEBI:30616"/>
    </ligand>
</feature>
<comment type="pathway">
    <text evidence="1">Cofactor biosynthesis; biotin biosynthesis; biotin from 7,8-diaminononanoate: step 1/2.</text>
</comment>
<evidence type="ECO:0000256" key="1">
    <source>
        <dbReference type="HAMAP-Rule" id="MF_00336"/>
    </source>
</evidence>